<dbReference type="Proteomes" id="UP000826212">
    <property type="component" value="Chromosome"/>
</dbReference>
<name>A0AC61NHZ1_9BACT</name>
<accession>A0AC61NHZ1</accession>
<keyword evidence="2" id="KW-1185">Reference proteome</keyword>
<reference evidence="1" key="1">
    <citation type="submission" date="2021-08" db="EMBL/GenBank/DDBJ databases">
        <title>Novel anaerobic bacterium isolated from sea squirt in East Sea, Republic of Korea.</title>
        <authorList>
            <person name="Nguyen T.H."/>
            <person name="Li Z."/>
            <person name="Lee Y.-J."/>
            <person name="Ko J."/>
            <person name="Kim S.-G."/>
        </authorList>
    </citation>
    <scope>NUCLEOTIDE SEQUENCE</scope>
    <source>
        <strain evidence="1">KCTC 25031</strain>
    </source>
</reference>
<sequence>MSYVADHMAGSPTDPNVKWTHLRPCDIATFILMKYDITLSNGQIKRILKNNGYCRRKPSKSISTGESKNREEQFHVIRVLMLLFTNMPHNPIISIDTKKKEVLGQLTRDQGVLCKKEGTPKVYDHDYSYLTTGKAIPHGIYDIKHNNDYMSIGDSHETAEFVIENLLWWWNNFGVYNYPEATQILILCDCGGANGYRHHLFKVLLQALAAKIGLKISIVHYPPYCSKYNPIERLLFSQVHRSLKDTLLTDVNQVADLIGKTITKQGLIVQVRVVVKQYQTGKRSSKEDIAVKKILYNKKLPDLSYTILP</sequence>
<evidence type="ECO:0000313" key="2">
    <source>
        <dbReference type="Proteomes" id="UP000826212"/>
    </source>
</evidence>
<proteinExistence type="predicted"/>
<organism evidence="1 2">
    <name type="scientific">Halosquirtibacter laminarini</name>
    <dbReference type="NCBI Taxonomy" id="3374600"/>
    <lineage>
        <taxon>Bacteria</taxon>
        <taxon>Pseudomonadati</taxon>
        <taxon>Bacteroidota</taxon>
        <taxon>Bacteroidia</taxon>
        <taxon>Marinilabiliales</taxon>
        <taxon>Prolixibacteraceae</taxon>
        <taxon>Halosquirtibacter</taxon>
    </lineage>
</organism>
<protein>
    <submittedName>
        <fullName evidence="1">ISAzo13 family transposase</fullName>
    </submittedName>
</protein>
<dbReference type="EMBL" id="CP081303">
    <property type="protein sequence ID" value="QZE15298.1"/>
    <property type="molecule type" value="Genomic_DNA"/>
</dbReference>
<gene>
    <name evidence="1" type="ORF">K4L44_05545</name>
</gene>
<evidence type="ECO:0000313" key="1">
    <source>
        <dbReference type="EMBL" id="QZE15298.1"/>
    </source>
</evidence>